<sequence>MEYEQPLKCSSCGKYGHSAEFCPEAKHQSVQEDERNGPIEGDTLVQQVPHVQGAWANVSDGEESTAADDEVQPEKDGDVRSRMSELDLNLVAAQANGEMNDIPTSVAGTESVDVAPILGASTVHDENARWSDTSSASRATLSRVDRQVWCTMIFIWWMKLLQVRVGVSLR</sequence>
<proteinExistence type="predicted"/>
<feature type="region of interest" description="Disordered" evidence="2">
    <location>
        <begin position="58"/>
        <end position="78"/>
    </location>
</feature>
<keyword evidence="1" id="KW-0479">Metal-binding</keyword>
<evidence type="ECO:0000313" key="4">
    <source>
        <dbReference type="EMBL" id="KAJ4952390.1"/>
    </source>
</evidence>
<keyword evidence="1" id="KW-0863">Zinc-finger</keyword>
<dbReference type="Proteomes" id="UP001141806">
    <property type="component" value="Unassembled WGS sequence"/>
</dbReference>
<evidence type="ECO:0000259" key="3">
    <source>
        <dbReference type="PROSITE" id="PS50158"/>
    </source>
</evidence>
<evidence type="ECO:0000256" key="2">
    <source>
        <dbReference type="SAM" id="MobiDB-lite"/>
    </source>
</evidence>
<dbReference type="PROSITE" id="PS50158">
    <property type="entry name" value="ZF_CCHC"/>
    <property type="match status" value="1"/>
</dbReference>
<reference evidence="4" key="1">
    <citation type="journal article" date="2023" name="Plant J.">
        <title>The genome of the king protea, Protea cynaroides.</title>
        <authorList>
            <person name="Chang J."/>
            <person name="Duong T.A."/>
            <person name="Schoeman C."/>
            <person name="Ma X."/>
            <person name="Roodt D."/>
            <person name="Barker N."/>
            <person name="Li Z."/>
            <person name="Van de Peer Y."/>
            <person name="Mizrachi E."/>
        </authorList>
    </citation>
    <scope>NUCLEOTIDE SEQUENCE</scope>
    <source>
        <tissue evidence="4">Young leaves</tissue>
    </source>
</reference>
<dbReference type="GO" id="GO:0008270">
    <property type="term" value="F:zinc ion binding"/>
    <property type="evidence" value="ECO:0007669"/>
    <property type="project" value="UniProtKB-KW"/>
</dbReference>
<dbReference type="GO" id="GO:0003676">
    <property type="term" value="F:nucleic acid binding"/>
    <property type="evidence" value="ECO:0007669"/>
    <property type="project" value="InterPro"/>
</dbReference>
<keyword evidence="5" id="KW-1185">Reference proteome</keyword>
<keyword evidence="1" id="KW-0862">Zinc</keyword>
<dbReference type="InterPro" id="IPR001878">
    <property type="entry name" value="Znf_CCHC"/>
</dbReference>
<comment type="caution">
    <text evidence="4">The sequence shown here is derived from an EMBL/GenBank/DDBJ whole genome shotgun (WGS) entry which is preliminary data.</text>
</comment>
<organism evidence="4 5">
    <name type="scientific">Protea cynaroides</name>
    <dbReference type="NCBI Taxonomy" id="273540"/>
    <lineage>
        <taxon>Eukaryota</taxon>
        <taxon>Viridiplantae</taxon>
        <taxon>Streptophyta</taxon>
        <taxon>Embryophyta</taxon>
        <taxon>Tracheophyta</taxon>
        <taxon>Spermatophyta</taxon>
        <taxon>Magnoliopsida</taxon>
        <taxon>Proteales</taxon>
        <taxon>Proteaceae</taxon>
        <taxon>Protea</taxon>
    </lineage>
</organism>
<protein>
    <recommendedName>
        <fullName evidence="3">CCHC-type domain-containing protein</fullName>
    </recommendedName>
</protein>
<gene>
    <name evidence="4" type="ORF">NE237_029222</name>
</gene>
<feature type="compositionally biased region" description="Acidic residues" evidence="2">
    <location>
        <begin position="60"/>
        <end position="71"/>
    </location>
</feature>
<accession>A0A9Q0GTW7</accession>
<evidence type="ECO:0000256" key="1">
    <source>
        <dbReference type="PROSITE-ProRule" id="PRU00047"/>
    </source>
</evidence>
<name>A0A9Q0GTW7_9MAGN</name>
<feature type="domain" description="CCHC-type" evidence="3">
    <location>
        <begin position="8"/>
        <end position="24"/>
    </location>
</feature>
<evidence type="ECO:0000313" key="5">
    <source>
        <dbReference type="Proteomes" id="UP001141806"/>
    </source>
</evidence>
<dbReference type="EMBL" id="JAMYWD010000012">
    <property type="protein sequence ID" value="KAJ4952390.1"/>
    <property type="molecule type" value="Genomic_DNA"/>
</dbReference>
<dbReference type="AlphaFoldDB" id="A0A9Q0GTW7"/>